<sequence>MASLPRDYTSSVSSLELTLILSVLDKAIAETPKSRESSNIDMSKLIYEMSKLSSPSFSSYHLPTFYNISSLFIVPMDHTNYLSWKSQIEDILEMHGLTSVINNNTKPLKMQEDGYVHP</sequence>
<evidence type="ECO:0000313" key="2">
    <source>
        <dbReference type="Proteomes" id="UP000657918"/>
    </source>
</evidence>
<dbReference type="Proteomes" id="UP000657918">
    <property type="component" value="Unassembled WGS sequence"/>
</dbReference>
<dbReference type="OrthoDB" id="1793117at2759"/>
<comment type="caution">
    <text evidence="1">The sequence shown here is derived from an EMBL/GenBank/DDBJ whole genome shotgun (WGS) entry which is preliminary data.</text>
</comment>
<organism evidence="1 2">
    <name type="scientific">Salix dunnii</name>
    <dbReference type="NCBI Taxonomy" id="1413687"/>
    <lineage>
        <taxon>Eukaryota</taxon>
        <taxon>Viridiplantae</taxon>
        <taxon>Streptophyta</taxon>
        <taxon>Embryophyta</taxon>
        <taxon>Tracheophyta</taxon>
        <taxon>Spermatophyta</taxon>
        <taxon>Magnoliopsida</taxon>
        <taxon>eudicotyledons</taxon>
        <taxon>Gunneridae</taxon>
        <taxon>Pentapetalae</taxon>
        <taxon>rosids</taxon>
        <taxon>fabids</taxon>
        <taxon>Malpighiales</taxon>
        <taxon>Salicaceae</taxon>
        <taxon>Saliceae</taxon>
        <taxon>Salix</taxon>
    </lineage>
</organism>
<dbReference type="EMBL" id="JADGMS010000006">
    <property type="protein sequence ID" value="KAF9680271.1"/>
    <property type="molecule type" value="Genomic_DNA"/>
</dbReference>
<keyword evidence="2" id="KW-1185">Reference proteome</keyword>
<evidence type="ECO:0000313" key="1">
    <source>
        <dbReference type="EMBL" id="KAF9680271.1"/>
    </source>
</evidence>
<gene>
    <name evidence="1" type="ORF">SADUNF_Sadunf06G0103900</name>
</gene>
<dbReference type="AlphaFoldDB" id="A0A835N0I9"/>
<reference evidence="1 2" key="1">
    <citation type="submission" date="2020-10" db="EMBL/GenBank/DDBJ databases">
        <title>Plant Genome Project.</title>
        <authorList>
            <person name="Zhang R.-G."/>
        </authorList>
    </citation>
    <scope>NUCLEOTIDE SEQUENCE [LARGE SCALE GENOMIC DNA]</scope>
    <source>
        <strain evidence="1">FAFU-HL-1</strain>
        <tissue evidence="1">Leaf</tissue>
    </source>
</reference>
<protein>
    <recommendedName>
        <fullName evidence="3">Retrotransposon Copia-like N-terminal domain-containing protein</fullName>
    </recommendedName>
</protein>
<name>A0A835N0I9_9ROSI</name>
<proteinExistence type="predicted"/>
<evidence type="ECO:0008006" key="3">
    <source>
        <dbReference type="Google" id="ProtNLM"/>
    </source>
</evidence>
<accession>A0A835N0I9</accession>